<name>A0A261F142_9BIFI</name>
<accession>A0A261F142</accession>
<sequence length="183" mass="19665">MRTSDSSGIDYAIRRVLDGKYFVDYGIKPADHDWTWVDDPQLSTAFPTAKQAAAACATYGLARTDAQGDAPQPADGYEIAAVEWSGDDPIAVFEDLVAPSQVYVLQRQSDGKYAVDWGEADAPCAWTDNRDLAVQSGFPDRDAMVEVAQHFGFATDDGVKDGYTIEAIDWGMPEASGNDGGAA</sequence>
<gene>
    <name evidence="1" type="ORF">PSSU_0426</name>
</gene>
<reference evidence="1 2" key="1">
    <citation type="journal article" date="2017" name="BMC Genomics">
        <title>Comparative genomic and phylogenomic analyses of the Bifidobacteriaceae family.</title>
        <authorList>
            <person name="Lugli G.A."/>
            <person name="Milani C."/>
            <person name="Turroni F."/>
            <person name="Duranti S."/>
            <person name="Mancabelli L."/>
            <person name="Mangifesta M."/>
            <person name="Ferrario C."/>
            <person name="Modesto M."/>
            <person name="Mattarelli P."/>
            <person name="Jiri K."/>
            <person name="van Sinderen D."/>
            <person name="Ventura M."/>
        </authorList>
    </citation>
    <scope>NUCLEOTIDE SEQUENCE [LARGE SCALE GENOMIC DNA]</scope>
    <source>
        <strain evidence="1 2">DSM 24744</strain>
    </source>
</reference>
<proteinExistence type="predicted"/>
<evidence type="ECO:0000313" key="1">
    <source>
        <dbReference type="EMBL" id="OZG52808.1"/>
    </source>
</evidence>
<dbReference type="AlphaFoldDB" id="A0A261F142"/>
<evidence type="ECO:0000313" key="2">
    <source>
        <dbReference type="Proteomes" id="UP000216454"/>
    </source>
</evidence>
<dbReference type="EMBL" id="MWWQ01000005">
    <property type="protein sequence ID" value="OZG52808.1"/>
    <property type="molecule type" value="Genomic_DNA"/>
</dbReference>
<protein>
    <submittedName>
        <fullName evidence="1">Uncharacterized protein</fullName>
    </submittedName>
</protein>
<organism evidence="1 2">
    <name type="scientific">Pseudoscardovia suis</name>
    <dbReference type="NCBI Taxonomy" id="987063"/>
    <lineage>
        <taxon>Bacteria</taxon>
        <taxon>Bacillati</taxon>
        <taxon>Actinomycetota</taxon>
        <taxon>Actinomycetes</taxon>
        <taxon>Bifidobacteriales</taxon>
        <taxon>Bifidobacteriaceae</taxon>
        <taxon>Pseudoscardovia</taxon>
    </lineage>
</organism>
<dbReference type="RefSeq" id="WP_094690750.1">
    <property type="nucleotide sequence ID" value="NZ_MWWQ01000005.1"/>
</dbReference>
<keyword evidence="2" id="KW-1185">Reference proteome</keyword>
<comment type="caution">
    <text evidence="1">The sequence shown here is derived from an EMBL/GenBank/DDBJ whole genome shotgun (WGS) entry which is preliminary data.</text>
</comment>
<dbReference type="OrthoDB" id="32625at2"/>
<dbReference type="Proteomes" id="UP000216454">
    <property type="component" value="Unassembled WGS sequence"/>
</dbReference>